<gene>
    <name evidence="1" type="ordered locus">Zmob_0041</name>
</gene>
<dbReference type="RefSeq" id="WP_014500299.1">
    <property type="nucleotide sequence ID" value="NC_017262.1"/>
</dbReference>
<evidence type="ECO:0000313" key="1">
    <source>
        <dbReference type="EMBL" id="AEH61898.1"/>
    </source>
</evidence>
<dbReference type="InterPro" id="IPR036768">
    <property type="entry name" value="PolIII_chi_sf"/>
</dbReference>
<sequence>MVARVDFYHLLSAKLENILPRIAEKTLSSDKKLLVVVPDDQQARYWDDYLWRYEDTSFLPHGRVGGGDEAEHPVLISTAMEAVNQASYIALTDGLWRAEALNFERVFYFFDEIAVQQARQAWRSLKNIDGECHYWKQDEQAGQWKAIA</sequence>
<dbReference type="Pfam" id="PF04364">
    <property type="entry name" value="DNA_pol3_chi"/>
    <property type="match status" value="1"/>
</dbReference>
<dbReference type="PANTHER" id="PTHR38767">
    <property type="entry name" value="DNA POLYMERASE III SUBUNIT CHI"/>
    <property type="match status" value="1"/>
</dbReference>
<dbReference type="AlphaFoldDB" id="A0A0H3FVR7"/>
<dbReference type="SUPFAM" id="SSF102400">
    <property type="entry name" value="DNA polymerase III chi subunit"/>
    <property type="match status" value="1"/>
</dbReference>
<reference evidence="1 2" key="1">
    <citation type="journal article" date="2011" name="J. Bacteriol.">
        <title>Genome sequence of the ethanol-producing Zymomonas mobilis subsp. mobilis lectotype strain ATCC 10988.</title>
        <authorList>
            <person name="Pappas K.M."/>
            <person name="Kouvelis V.N."/>
            <person name="Saunders E."/>
            <person name="Brettin T.S."/>
            <person name="Bruce D."/>
            <person name="Detter C."/>
            <person name="Balakireva M."/>
            <person name="Han C.S."/>
            <person name="Savvakis G."/>
            <person name="Kyrpides N.C."/>
            <person name="Typas M.A."/>
        </authorList>
    </citation>
    <scope>NUCLEOTIDE SEQUENCE [LARGE SCALE GENOMIC DNA]</scope>
    <source>
        <strain evidence="2">ATCC 10988 / DSM 424 / CCUG 17860 / LMG 404 / NCIMB 8938 / NRRL B-806 / ZM1</strain>
    </source>
</reference>
<dbReference type="PANTHER" id="PTHR38767:SF1">
    <property type="entry name" value="DNA POLYMERASE III SUBUNIT CHI"/>
    <property type="match status" value="1"/>
</dbReference>
<dbReference type="KEGG" id="zmm:Zmob_0041"/>
<dbReference type="Proteomes" id="UP000001494">
    <property type="component" value="Chromosome"/>
</dbReference>
<dbReference type="NCBIfam" id="NF004347">
    <property type="entry name" value="PRK05728.1-4"/>
    <property type="match status" value="1"/>
</dbReference>
<protein>
    <submittedName>
        <fullName evidence="1">DNA polymerase III chi subunit HolC</fullName>
    </submittedName>
</protein>
<dbReference type="EMBL" id="CP002850">
    <property type="protein sequence ID" value="AEH61898.1"/>
    <property type="molecule type" value="Genomic_DNA"/>
</dbReference>
<dbReference type="InterPro" id="IPR007459">
    <property type="entry name" value="DNA_pol3_chi"/>
</dbReference>
<accession>A0A0H3FVR7</accession>
<evidence type="ECO:0000313" key="2">
    <source>
        <dbReference type="Proteomes" id="UP000001494"/>
    </source>
</evidence>
<organism evidence="1 2">
    <name type="scientific">Zymomonas mobilis subsp. mobilis (strain ATCC 10988 / DSM 424 / LMG 404 / NCIMB 8938 / NRRL B-806 / ZM1)</name>
    <dbReference type="NCBI Taxonomy" id="555217"/>
    <lineage>
        <taxon>Bacteria</taxon>
        <taxon>Pseudomonadati</taxon>
        <taxon>Pseudomonadota</taxon>
        <taxon>Alphaproteobacteria</taxon>
        <taxon>Sphingomonadales</taxon>
        <taxon>Zymomonadaceae</taxon>
        <taxon>Zymomonas</taxon>
    </lineage>
</organism>
<dbReference type="GO" id="GO:0032298">
    <property type="term" value="P:positive regulation of DNA-templated DNA replication initiation"/>
    <property type="evidence" value="ECO:0007669"/>
    <property type="project" value="TreeGrafter"/>
</dbReference>
<dbReference type="eggNOG" id="COG2927">
    <property type="taxonomic scope" value="Bacteria"/>
</dbReference>
<proteinExistence type="predicted"/>
<dbReference type="OrthoDB" id="9795973at2"/>
<dbReference type="GO" id="GO:0003677">
    <property type="term" value="F:DNA binding"/>
    <property type="evidence" value="ECO:0007669"/>
    <property type="project" value="InterPro"/>
</dbReference>
<dbReference type="GO" id="GO:0003887">
    <property type="term" value="F:DNA-directed DNA polymerase activity"/>
    <property type="evidence" value="ECO:0007669"/>
    <property type="project" value="InterPro"/>
</dbReference>
<dbReference type="HOGENOM" id="CLU_131584_4_0_5"/>
<dbReference type="GO" id="GO:0006260">
    <property type="term" value="P:DNA replication"/>
    <property type="evidence" value="ECO:0007669"/>
    <property type="project" value="InterPro"/>
</dbReference>
<name>A0A0H3FVR7_ZYMMA</name>
<dbReference type="Gene3D" id="3.40.50.10110">
    <property type="entry name" value="DNA polymerase III subunit chi"/>
    <property type="match status" value="1"/>
</dbReference>